<evidence type="ECO:0000313" key="9">
    <source>
        <dbReference type="EMBL" id="CAB4335285.1"/>
    </source>
</evidence>
<dbReference type="HAMAP" id="MF_00244">
    <property type="entry name" value="NaMN_adenylyltr"/>
    <property type="match status" value="1"/>
</dbReference>
<feature type="domain" description="Cytidyltransferase-like" evidence="8">
    <location>
        <begin position="5"/>
        <end position="160"/>
    </location>
</feature>
<name>A0A6J5YXP4_9ZZZZ</name>
<proteinExistence type="inferred from homology"/>
<keyword evidence="7" id="KW-0520">NAD</keyword>
<reference evidence="9" key="1">
    <citation type="submission" date="2020-05" db="EMBL/GenBank/DDBJ databases">
        <authorList>
            <person name="Chiriac C."/>
            <person name="Salcher M."/>
            <person name="Ghai R."/>
            <person name="Kavagutti S V."/>
        </authorList>
    </citation>
    <scope>NUCLEOTIDE SEQUENCE</scope>
</reference>
<evidence type="ECO:0000256" key="7">
    <source>
        <dbReference type="ARBA" id="ARBA00023027"/>
    </source>
</evidence>
<dbReference type="GO" id="GO:0009435">
    <property type="term" value="P:NAD+ biosynthetic process"/>
    <property type="evidence" value="ECO:0007669"/>
    <property type="project" value="UniProtKB-UniPathway"/>
</dbReference>
<dbReference type="PANTHER" id="PTHR39321:SF3">
    <property type="entry name" value="PHOSPHOPANTETHEINE ADENYLYLTRANSFERASE"/>
    <property type="match status" value="1"/>
</dbReference>
<dbReference type="Gene3D" id="3.40.50.620">
    <property type="entry name" value="HUPs"/>
    <property type="match status" value="1"/>
</dbReference>
<evidence type="ECO:0000256" key="1">
    <source>
        <dbReference type="ARBA" id="ARBA00004790"/>
    </source>
</evidence>
<keyword evidence="3" id="KW-0808">Transferase</keyword>
<dbReference type="AlphaFoldDB" id="A0A6J5YXP4"/>
<dbReference type="InterPro" id="IPR005248">
    <property type="entry name" value="NadD/NMNAT"/>
</dbReference>
<keyword evidence="4" id="KW-0548">Nucleotidyltransferase</keyword>
<keyword evidence="6" id="KW-0067">ATP-binding</keyword>
<dbReference type="Pfam" id="PF01467">
    <property type="entry name" value="CTP_transf_like"/>
    <property type="match status" value="1"/>
</dbReference>
<dbReference type="NCBIfam" id="TIGR00125">
    <property type="entry name" value="cyt_tran_rel"/>
    <property type="match status" value="1"/>
</dbReference>
<gene>
    <name evidence="9" type="ORF">UFOPK4080_00500</name>
</gene>
<dbReference type="UniPathway" id="UPA00253"/>
<dbReference type="NCBIfam" id="TIGR00482">
    <property type="entry name" value="nicotinate (nicotinamide) nucleotide adenylyltransferase"/>
    <property type="match status" value="1"/>
</dbReference>
<dbReference type="EMBL" id="CAESAG010000058">
    <property type="protein sequence ID" value="CAB4335285.1"/>
    <property type="molecule type" value="Genomic_DNA"/>
</dbReference>
<protein>
    <submittedName>
        <fullName evidence="9">Unannotated protein</fullName>
    </submittedName>
</protein>
<sequence>MKVGLYGGTFDPIHNGHIRVIEEVISQKIVDRLLVVPAGEPRLRENAPVASGAQRRTMCQLAVSALAPEIASHVEVNPIEVLRQGPSYAIDTVEAIAQTYEGATIVLILGTDAYEKIDQWHRADELRQMVEFLVIDRPDFPGSHNVQLDTIAVSATDIRAKKSDLIPAAVAAYIKEQNLYASK</sequence>
<evidence type="ECO:0000256" key="6">
    <source>
        <dbReference type="ARBA" id="ARBA00022840"/>
    </source>
</evidence>
<evidence type="ECO:0000256" key="3">
    <source>
        <dbReference type="ARBA" id="ARBA00022679"/>
    </source>
</evidence>
<dbReference type="CDD" id="cd02165">
    <property type="entry name" value="NMNAT"/>
    <property type="match status" value="1"/>
</dbReference>
<accession>A0A6J5YXP4</accession>
<keyword evidence="2" id="KW-0662">Pyridine nucleotide biosynthesis</keyword>
<dbReference type="PANTHER" id="PTHR39321">
    <property type="entry name" value="NICOTINATE-NUCLEOTIDE ADENYLYLTRANSFERASE-RELATED"/>
    <property type="match status" value="1"/>
</dbReference>
<comment type="pathway">
    <text evidence="1">Cofactor biosynthesis; NAD(+) biosynthesis.</text>
</comment>
<dbReference type="InterPro" id="IPR004821">
    <property type="entry name" value="Cyt_trans-like"/>
</dbReference>
<evidence type="ECO:0000259" key="8">
    <source>
        <dbReference type="Pfam" id="PF01467"/>
    </source>
</evidence>
<dbReference type="GO" id="GO:0070566">
    <property type="term" value="F:adenylyltransferase activity"/>
    <property type="evidence" value="ECO:0007669"/>
    <property type="project" value="UniProtKB-ARBA"/>
</dbReference>
<evidence type="ECO:0000256" key="4">
    <source>
        <dbReference type="ARBA" id="ARBA00022695"/>
    </source>
</evidence>
<organism evidence="9">
    <name type="scientific">freshwater metagenome</name>
    <dbReference type="NCBI Taxonomy" id="449393"/>
    <lineage>
        <taxon>unclassified sequences</taxon>
        <taxon>metagenomes</taxon>
        <taxon>ecological metagenomes</taxon>
    </lineage>
</organism>
<evidence type="ECO:0000256" key="2">
    <source>
        <dbReference type="ARBA" id="ARBA00022642"/>
    </source>
</evidence>
<keyword evidence="5" id="KW-0547">Nucleotide-binding</keyword>
<dbReference type="SUPFAM" id="SSF52374">
    <property type="entry name" value="Nucleotidylyl transferase"/>
    <property type="match status" value="1"/>
</dbReference>
<evidence type="ECO:0000256" key="5">
    <source>
        <dbReference type="ARBA" id="ARBA00022741"/>
    </source>
</evidence>
<dbReference type="InterPro" id="IPR014729">
    <property type="entry name" value="Rossmann-like_a/b/a_fold"/>
</dbReference>
<dbReference type="GO" id="GO:0005524">
    <property type="term" value="F:ATP binding"/>
    <property type="evidence" value="ECO:0007669"/>
    <property type="project" value="UniProtKB-KW"/>
</dbReference>